<dbReference type="PANTHER" id="PTHR10357:SF179">
    <property type="entry name" value="NEUTRAL AND BASIC AMINO ACID TRANSPORT PROTEIN RBAT"/>
    <property type="match status" value="1"/>
</dbReference>
<dbReference type="Proteomes" id="UP000183971">
    <property type="component" value="Unassembled WGS sequence"/>
</dbReference>
<keyword evidence="2" id="KW-0462">Maltose metabolism</keyword>
<proteinExistence type="inferred from homology"/>
<evidence type="ECO:0000313" key="4">
    <source>
        <dbReference type="EMBL" id="CZR43578.1"/>
    </source>
</evidence>
<protein>
    <submittedName>
        <fullName evidence="4">Probable maltase</fullName>
    </submittedName>
</protein>
<dbReference type="CDD" id="cd11333">
    <property type="entry name" value="AmyAc_SI_OligoGlu_DGase"/>
    <property type="match status" value="1"/>
</dbReference>
<dbReference type="InterPro" id="IPR045857">
    <property type="entry name" value="O16G_dom_2"/>
</dbReference>
<dbReference type="Gene3D" id="3.90.400.10">
    <property type="entry name" value="Oligo-1,6-glucosidase, Domain 2"/>
    <property type="match status" value="1"/>
</dbReference>
<dbReference type="GO" id="GO:0004556">
    <property type="term" value="F:alpha-amylase activity"/>
    <property type="evidence" value="ECO:0007669"/>
    <property type="project" value="TreeGrafter"/>
</dbReference>
<dbReference type="GO" id="GO:0004574">
    <property type="term" value="F:oligo-1,6-glucosidase activity"/>
    <property type="evidence" value="ECO:0007669"/>
    <property type="project" value="TreeGrafter"/>
</dbReference>
<dbReference type="AlphaFoldDB" id="A0A1L7VT21"/>
<dbReference type="GO" id="GO:0000025">
    <property type="term" value="P:maltose catabolic process"/>
    <property type="evidence" value="ECO:0007669"/>
    <property type="project" value="TreeGrafter"/>
</dbReference>
<sequence length="568" mass="64480">MAISKRVWWKDAVVYQIWPSSFKDGNGDGLGDLQGIIESLDHIQSLGADVIWISPVYESPQVDQGYDVSNYERIHPPYGTMEDMTNLLKCCHERGLRVLMDLVINHTSDQHDWFKESRSSKDSPKRDWYIWRPAKYENGQRKPPNNWKSCFGGSAWEWDPCTEEYYLHLFAVGQPDINWANVAMRKHVYQSSVKFWLDKGVDGFRIDTMGLFGKDQSFADAPDSDPCAPFNHQPDAFQVLGEIHELIAGYGDLMTVGEFGGLGDTATALRYVSASASRVNMGFQFETVCLGFALSSFDIKPHSLADFKQSVIKWQQYTEGTDGWATMFLENHDVPRSISRFASDKPEFRAAAAKTLALLQIACTGTLFLYQGQEIGMTNIPKSWAIEEYKDFSTQQYWQSETQSSDDPEVRRKAMANIQAAARDNSRTPMQWSSQRHAGFTDWKGGPWMRINENYVDINVEDQTQDEESVLSFWKKALAYRKAYIDVLGHGSFHPIDGGDEAIFCFKKIHKGAAALVMLNMSDREQECRPSVQLAEMPLVLATHSSTRDSTLGPFEGRLYIGDEWTKP</sequence>
<dbReference type="InterPro" id="IPR013780">
    <property type="entry name" value="Glyco_hydro_b"/>
</dbReference>
<name>A0A1L7VT21_FUSPR</name>
<dbReference type="GO" id="GO:0033934">
    <property type="term" value="F:glucan 1,4-alpha-maltotriohydrolase activity"/>
    <property type="evidence" value="ECO:0007669"/>
    <property type="project" value="TreeGrafter"/>
</dbReference>
<dbReference type="InterPro" id="IPR017853">
    <property type="entry name" value="GH"/>
</dbReference>
<comment type="caution">
    <text evidence="4">The sequence shown here is derived from an EMBL/GenBank/DDBJ whole genome shotgun (WGS) entry which is preliminary data.</text>
</comment>
<accession>A0A1L7VT21</accession>
<dbReference type="InterPro" id="IPR006047">
    <property type="entry name" value="GH13_cat_dom"/>
</dbReference>
<organism evidence="4 5">
    <name type="scientific">Fusarium proliferatum (strain ET1)</name>
    <name type="common">Orchid endophyte fungus</name>
    <dbReference type="NCBI Taxonomy" id="1227346"/>
    <lineage>
        <taxon>Eukaryota</taxon>
        <taxon>Fungi</taxon>
        <taxon>Dikarya</taxon>
        <taxon>Ascomycota</taxon>
        <taxon>Pezizomycotina</taxon>
        <taxon>Sordariomycetes</taxon>
        <taxon>Hypocreomycetidae</taxon>
        <taxon>Hypocreales</taxon>
        <taxon>Nectriaceae</taxon>
        <taxon>Fusarium</taxon>
        <taxon>Fusarium fujikuroi species complex</taxon>
    </lineage>
</organism>
<dbReference type="FunFam" id="3.90.400.10:FF:000004">
    <property type="entry name" value="Oligo-1,6-glucosidase"/>
    <property type="match status" value="1"/>
</dbReference>
<dbReference type="FunFam" id="3.20.20.80:FF:000087">
    <property type="entry name" value="Oligo-1,6-glucosidase IMA1"/>
    <property type="match status" value="1"/>
</dbReference>
<dbReference type="VEuPathDB" id="FungiDB:FPRO_07505"/>
<evidence type="ECO:0000256" key="2">
    <source>
        <dbReference type="ARBA" id="ARBA00026248"/>
    </source>
</evidence>
<dbReference type="SUPFAM" id="SSF51445">
    <property type="entry name" value="(Trans)glycosidases"/>
    <property type="match status" value="1"/>
</dbReference>
<dbReference type="Pfam" id="PF00128">
    <property type="entry name" value="Alpha-amylase"/>
    <property type="match status" value="1"/>
</dbReference>
<comment type="similarity">
    <text evidence="1">Belongs to the glycosyl hydrolase 13 family.</text>
</comment>
<dbReference type="GO" id="GO:0005987">
    <property type="term" value="P:sucrose catabolic process"/>
    <property type="evidence" value="ECO:0007669"/>
    <property type="project" value="TreeGrafter"/>
</dbReference>
<dbReference type="GeneID" id="42052384"/>
<dbReference type="SUPFAM" id="SSF51011">
    <property type="entry name" value="Glycosyl hydrolase domain"/>
    <property type="match status" value="1"/>
</dbReference>
<reference evidence="5" key="1">
    <citation type="journal article" date="2016" name="Genome Biol. Evol.">
        <title>Comparative 'omics' of the Fusarium fujikuroi species complex highlights differences in genetic potential and metabolite synthesis.</title>
        <authorList>
            <person name="Niehaus E.-M."/>
            <person name="Muensterkoetter M."/>
            <person name="Proctor R.H."/>
            <person name="Brown D.W."/>
            <person name="Sharon A."/>
            <person name="Idan Y."/>
            <person name="Oren-Young L."/>
            <person name="Sieber C.M."/>
            <person name="Novak O."/>
            <person name="Pencik A."/>
            <person name="Tarkowska D."/>
            <person name="Hromadova K."/>
            <person name="Freeman S."/>
            <person name="Maymon M."/>
            <person name="Elazar M."/>
            <person name="Youssef S.A."/>
            <person name="El-Shabrawy E.S.M."/>
            <person name="Shalaby A.B.A."/>
            <person name="Houterman P."/>
            <person name="Brock N.L."/>
            <person name="Burkhardt I."/>
            <person name="Tsavkelova E.A."/>
            <person name="Dickschat J.S."/>
            <person name="Galuszka P."/>
            <person name="Gueldener U."/>
            <person name="Tudzynski B."/>
        </authorList>
    </citation>
    <scope>NUCLEOTIDE SEQUENCE [LARGE SCALE GENOMIC DNA]</scope>
    <source>
        <strain evidence="5">ET1</strain>
    </source>
</reference>
<evidence type="ECO:0000259" key="3">
    <source>
        <dbReference type="SMART" id="SM00642"/>
    </source>
</evidence>
<evidence type="ECO:0000256" key="1">
    <source>
        <dbReference type="ARBA" id="ARBA00008061"/>
    </source>
</evidence>
<dbReference type="PANTHER" id="PTHR10357">
    <property type="entry name" value="ALPHA-AMYLASE FAMILY MEMBER"/>
    <property type="match status" value="1"/>
</dbReference>
<dbReference type="Gene3D" id="3.20.20.80">
    <property type="entry name" value="Glycosidases"/>
    <property type="match status" value="1"/>
</dbReference>
<dbReference type="GO" id="GO:0004575">
    <property type="term" value="F:sucrose alpha-glucosidase activity"/>
    <property type="evidence" value="ECO:0007669"/>
    <property type="project" value="TreeGrafter"/>
</dbReference>
<dbReference type="SMART" id="SM00642">
    <property type="entry name" value="Aamy"/>
    <property type="match status" value="1"/>
</dbReference>
<feature type="domain" description="Glycosyl hydrolase family 13 catalytic" evidence="3">
    <location>
        <begin position="16"/>
        <end position="423"/>
    </location>
</feature>
<gene>
    <name evidence="4" type="ORF">FPRO_07505</name>
</gene>
<dbReference type="EMBL" id="FJOF01000007">
    <property type="protein sequence ID" value="CZR43578.1"/>
    <property type="molecule type" value="Genomic_DNA"/>
</dbReference>
<keyword evidence="5" id="KW-1185">Reference proteome</keyword>
<dbReference type="Gene3D" id="2.60.40.1180">
    <property type="entry name" value="Golgi alpha-mannosidase II"/>
    <property type="match status" value="1"/>
</dbReference>
<evidence type="ECO:0000313" key="5">
    <source>
        <dbReference type="Proteomes" id="UP000183971"/>
    </source>
</evidence>
<dbReference type="RefSeq" id="XP_031084169.1">
    <property type="nucleotide sequence ID" value="XM_031234431.1"/>
</dbReference>